<gene>
    <name evidence="1" type="ORF">UFOVP1127_78</name>
    <name evidence="2" type="ORF">UFOVP1242_132</name>
    <name evidence="3" type="ORF">UFOVP1492_56</name>
    <name evidence="4" type="ORF">UFOVP1580_85</name>
</gene>
<evidence type="ECO:0000313" key="2">
    <source>
        <dbReference type="EMBL" id="CAB4193702.1"/>
    </source>
</evidence>
<evidence type="ECO:0000313" key="1">
    <source>
        <dbReference type="EMBL" id="CAB4185466.1"/>
    </source>
</evidence>
<evidence type="ECO:0000313" key="3">
    <source>
        <dbReference type="EMBL" id="CAB4217652.1"/>
    </source>
</evidence>
<dbReference type="EMBL" id="LR798430">
    <property type="protein sequence ID" value="CAB5231457.1"/>
    <property type="molecule type" value="Genomic_DNA"/>
</dbReference>
<proteinExistence type="predicted"/>
<accession>A0A6J5RCS8</accession>
<evidence type="ECO:0000313" key="4">
    <source>
        <dbReference type="EMBL" id="CAB5231457.1"/>
    </source>
</evidence>
<reference evidence="2" key="1">
    <citation type="submission" date="2020-05" db="EMBL/GenBank/DDBJ databases">
        <authorList>
            <person name="Chiriac C."/>
            <person name="Salcher M."/>
            <person name="Ghai R."/>
            <person name="Kavagutti S V."/>
        </authorList>
    </citation>
    <scope>NUCLEOTIDE SEQUENCE</scope>
</reference>
<dbReference type="EMBL" id="LR797075">
    <property type="protein sequence ID" value="CAB4185466.1"/>
    <property type="molecule type" value="Genomic_DNA"/>
</dbReference>
<organism evidence="2">
    <name type="scientific">uncultured Caudovirales phage</name>
    <dbReference type="NCBI Taxonomy" id="2100421"/>
    <lineage>
        <taxon>Viruses</taxon>
        <taxon>Duplodnaviria</taxon>
        <taxon>Heunggongvirae</taxon>
        <taxon>Uroviricota</taxon>
        <taxon>Caudoviricetes</taxon>
        <taxon>Peduoviridae</taxon>
        <taxon>Maltschvirus</taxon>
        <taxon>Maltschvirus maltsch</taxon>
    </lineage>
</organism>
<sequence length="207" mass="23515">MQTSKIIQQKDLRNWMLGKGVKYLTVTNSQTGNSFMYRVEWAEYDIMAPDANIEPPIYISSLIAQTERTSTYTHPTSLADVTVKLKGVVNETIYMGCILDRNEYIHYDKLLPAEYPACKIWNFLFKSVKAGKEIPHIELYEGLPTEEGMDLEAVTNLQYGAFFPIEKLGNVEVAHSAVAGFLRPKNGLQCYNHQRSLISRAVQNSEK</sequence>
<protein>
    <submittedName>
        <fullName evidence="2">Uncharacterized protein</fullName>
    </submittedName>
</protein>
<name>A0A6J5RCS8_9CAUD</name>
<dbReference type="EMBL" id="LR797450">
    <property type="protein sequence ID" value="CAB4217652.1"/>
    <property type="molecule type" value="Genomic_DNA"/>
</dbReference>
<dbReference type="EMBL" id="LR797197">
    <property type="protein sequence ID" value="CAB4193702.1"/>
    <property type="molecule type" value="Genomic_DNA"/>
</dbReference>